<dbReference type="Pfam" id="PF04149">
    <property type="entry name" value="DUF397"/>
    <property type="match status" value="1"/>
</dbReference>
<protein>
    <recommendedName>
        <fullName evidence="1">DUF397 domain-containing protein</fullName>
    </recommendedName>
</protein>
<evidence type="ECO:0000259" key="1">
    <source>
        <dbReference type="Pfam" id="PF04149"/>
    </source>
</evidence>
<dbReference type="InterPro" id="IPR007278">
    <property type="entry name" value="DUF397"/>
</dbReference>
<name>A0A7W9Q7B4_9ACTN</name>
<dbReference type="Proteomes" id="UP000588098">
    <property type="component" value="Unassembled WGS sequence"/>
</dbReference>
<proteinExistence type="predicted"/>
<evidence type="ECO:0000313" key="3">
    <source>
        <dbReference type="Proteomes" id="UP000588098"/>
    </source>
</evidence>
<feature type="domain" description="DUF397" evidence="1">
    <location>
        <begin position="8"/>
        <end position="60"/>
    </location>
</feature>
<organism evidence="2 3">
    <name type="scientific">Streptomyces zagrosensis</name>
    <dbReference type="NCBI Taxonomy" id="1042984"/>
    <lineage>
        <taxon>Bacteria</taxon>
        <taxon>Bacillati</taxon>
        <taxon>Actinomycetota</taxon>
        <taxon>Actinomycetes</taxon>
        <taxon>Kitasatosporales</taxon>
        <taxon>Streptomycetaceae</taxon>
        <taxon>Streptomyces</taxon>
    </lineage>
</organism>
<reference evidence="2 3" key="1">
    <citation type="submission" date="2020-08" db="EMBL/GenBank/DDBJ databases">
        <title>Genomic Encyclopedia of Type Strains, Phase III (KMG-III): the genomes of soil and plant-associated and newly described type strains.</title>
        <authorList>
            <person name="Whitman W."/>
        </authorList>
    </citation>
    <scope>NUCLEOTIDE SEQUENCE [LARGE SCALE GENOMIC DNA]</scope>
    <source>
        <strain evidence="2 3">CECT 8305</strain>
    </source>
</reference>
<dbReference type="AlphaFoldDB" id="A0A7W9Q7B4"/>
<keyword evidence="3" id="KW-1185">Reference proteome</keyword>
<gene>
    <name evidence="2" type="ORF">FHS42_000888</name>
</gene>
<comment type="caution">
    <text evidence="2">The sequence shown here is derived from an EMBL/GenBank/DDBJ whole genome shotgun (WGS) entry which is preliminary data.</text>
</comment>
<evidence type="ECO:0000313" key="2">
    <source>
        <dbReference type="EMBL" id="MBB5933862.1"/>
    </source>
</evidence>
<accession>A0A7W9Q7B4</accession>
<sequence>MKMLEEPTWRKSSFSGGNDGNACVEVASRGADISLRESEIPGTVITASPRQLAALLAAVKSGALA</sequence>
<dbReference type="EMBL" id="JACHJL010000002">
    <property type="protein sequence ID" value="MBB5933862.1"/>
    <property type="molecule type" value="Genomic_DNA"/>
</dbReference>